<keyword evidence="2" id="KW-0732">Signal</keyword>
<dbReference type="AlphaFoldDB" id="F0NZK2"/>
<evidence type="ECO:0000313" key="3">
    <source>
        <dbReference type="EMBL" id="ADX68349.1"/>
    </source>
</evidence>
<dbReference type="Proteomes" id="UP000008641">
    <property type="component" value="Chromosome"/>
</dbReference>
<dbReference type="STRING" id="865938.Weevi_1652"/>
<evidence type="ECO:0000256" key="2">
    <source>
        <dbReference type="SAM" id="SignalP"/>
    </source>
</evidence>
<reference evidence="4" key="2">
    <citation type="journal article" date="2011" name="Stand. Genomic Sci.">
        <title>Complete genome sequence of Weeksella virosa type strain (9751T).</title>
        <authorList>
            <person name="Lang E."/>
            <person name="Teshima H."/>
            <person name="Lucas S."/>
            <person name="Lapidus A."/>
            <person name="Hammon N."/>
            <person name="Deshpande S."/>
            <person name="Nolan M."/>
            <person name="Cheng J."/>
            <person name="Pitluck S."/>
            <person name="Liolios K."/>
            <person name="Pagani I."/>
            <person name="Mikhailova N."/>
            <person name="Ivanova N."/>
            <person name="Mavromatis K."/>
            <person name="Pati A."/>
            <person name="Tapia R."/>
            <person name="Han C."/>
            <person name="Goodwin L."/>
            <person name="Chen A."/>
            <person name="Palaniappan K."/>
            <person name="Land M."/>
            <person name="Hauser L."/>
            <person name="Chang Y."/>
            <person name="Jeffries C."/>
            <person name="Brambilla E."/>
            <person name="Kopitz M."/>
            <person name="Rohde M."/>
            <person name="Goker M."/>
            <person name="Tindall B."/>
            <person name="Detter J."/>
            <person name="Woyke T."/>
            <person name="Bristow J."/>
            <person name="Eisen J."/>
            <person name="Markowitz V."/>
            <person name="Hugenholtz P."/>
            <person name="Klenk H."/>
            <person name="Kyrpides N."/>
        </authorList>
    </citation>
    <scope>NUCLEOTIDE SEQUENCE [LARGE SCALE GENOMIC DNA]</scope>
    <source>
        <strain evidence="4">ATCC 43766 / DSM 16922 / JCM 21250 / NBRC 16016 / NCTC 11634 / CL345/78</strain>
    </source>
</reference>
<evidence type="ECO:0000313" key="4">
    <source>
        <dbReference type="Proteomes" id="UP000008641"/>
    </source>
</evidence>
<feature type="region of interest" description="Disordered" evidence="1">
    <location>
        <begin position="157"/>
        <end position="180"/>
    </location>
</feature>
<evidence type="ECO:0000256" key="1">
    <source>
        <dbReference type="SAM" id="MobiDB-lite"/>
    </source>
</evidence>
<dbReference type="EMBL" id="CP002455">
    <property type="protein sequence ID" value="ADX68349.1"/>
    <property type="molecule type" value="Genomic_DNA"/>
</dbReference>
<name>F0NZK2_WEEVC</name>
<dbReference type="HOGENOM" id="CLU_1060695_0_0_10"/>
<dbReference type="eggNOG" id="ENOG5032VUA">
    <property type="taxonomic scope" value="Bacteria"/>
</dbReference>
<feature type="chain" id="PRO_5003257840" description="DUF4476 domain-containing protein" evidence="2">
    <location>
        <begin position="19"/>
        <end position="266"/>
    </location>
</feature>
<protein>
    <recommendedName>
        <fullName evidence="5">DUF4476 domain-containing protein</fullName>
    </recommendedName>
</protein>
<sequence length="266" mass="30852">MKKNILLALFFAGLQVQAQHNVSDYKYVIVPEKFTDFKENQYKLNQYLKILLRNKSYTLVSDVVESWNAELKADPCLAATANVKKVRNFLSNELEVYFYNCTENELAKFDGKSRIKDYEKGYRDALKSAINKMPPQNGKTASAKNVVVTKNKPMPILEKNKKVEKQNQPQKQKTTKETPKKYHQLYYSDGKKYYLETIATNNYLLIEETTSNIVARFSPSTKDGIYKVTVINGKEEYQTIGYMNENELSIEYLIDNQTKLIKFVQP</sequence>
<feature type="signal peptide" evidence="2">
    <location>
        <begin position="1"/>
        <end position="18"/>
    </location>
</feature>
<dbReference type="RefSeq" id="WP_013598738.1">
    <property type="nucleotide sequence ID" value="NC_015144.1"/>
</dbReference>
<evidence type="ECO:0008006" key="5">
    <source>
        <dbReference type="Google" id="ProtNLM"/>
    </source>
</evidence>
<accession>F0NZK2</accession>
<reference evidence="3 4" key="1">
    <citation type="journal article" date="2011" name="Stand. Genomic Sci.">
        <title>Complete genome sequence of Weeksella virosa type strain (9751).</title>
        <authorList>
            <person name="Lang E."/>
            <person name="Teshima H."/>
            <person name="Lucas S."/>
            <person name="Lapidus A."/>
            <person name="Hammon N."/>
            <person name="Deshpande S."/>
            <person name="Nolan M."/>
            <person name="Cheng J.F."/>
            <person name="Pitluck S."/>
            <person name="Liolios K."/>
            <person name="Pagani I."/>
            <person name="Mikhailova N."/>
            <person name="Ivanova N."/>
            <person name="Mavromatis K."/>
            <person name="Pati A."/>
            <person name="Tapia R."/>
            <person name="Han C."/>
            <person name="Goodwin L."/>
            <person name="Chen A."/>
            <person name="Palaniappan K."/>
            <person name="Land M."/>
            <person name="Hauser L."/>
            <person name="Chang Y.J."/>
            <person name="Jeffries C.D."/>
            <person name="Brambilla E.M."/>
            <person name="Kopitz M."/>
            <person name="Rohde M."/>
            <person name="Goker M."/>
            <person name="Tindall B.J."/>
            <person name="Detter J.C."/>
            <person name="Woyke T."/>
            <person name="Bristow J."/>
            <person name="Eisen J.A."/>
            <person name="Markowitz V."/>
            <person name="Hugenholtz P."/>
            <person name="Klenk H.P."/>
            <person name="Kyrpides N.C."/>
        </authorList>
    </citation>
    <scope>NUCLEOTIDE SEQUENCE [LARGE SCALE GENOMIC DNA]</scope>
    <source>
        <strain evidence="4">ATCC 43766 / DSM 16922 / JCM 21250 / NBRC 16016 / NCTC 11634 / CL345/78</strain>
    </source>
</reference>
<organism evidence="3 4">
    <name type="scientific">Weeksella virosa (strain ATCC 43766 / DSM 16922 / JCM 21250 / CCUG 30538 / CDC 9751 / IAM 14551 / NBRC 16016 / NCTC 11634 / CL345/78)</name>
    <dbReference type="NCBI Taxonomy" id="865938"/>
    <lineage>
        <taxon>Bacteria</taxon>
        <taxon>Pseudomonadati</taxon>
        <taxon>Bacteroidota</taxon>
        <taxon>Flavobacteriia</taxon>
        <taxon>Flavobacteriales</taxon>
        <taxon>Weeksellaceae</taxon>
        <taxon>Weeksella</taxon>
    </lineage>
</organism>
<proteinExistence type="predicted"/>
<dbReference type="KEGG" id="wvi:Weevi_1652"/>
<gene>
    <name evidence="3" type="ordered locus">Weevi_1652</name>
</gene>
<dbReference type="OrthoDB" id="1274006at2"/>
<keyword evidence="4" id="KW-1185">Reference proteome</keyword>